<evidence type="ECO:0000313" key="2">
    <source>
        <dbReference type="Proteomes" id="UP000236316"/>
    </source>
</evidence>
<dbReference type="EMBL" id="LT906555">
    <property type="protein sequence ID" value="SNW62901.1"/>
    <property type="molecule type" value="Genomic_DNA"/>
</dbReference>
<organism evidence="1">
    <name type="scientific">Orpheovirus IHUMI-LCC2</name>
    <dbReference type="NCBI Taxonomy" id="2023057"/>
    <lineage>
        <taxon>Viruses</taxon>
        <taxon>Varidnaviria</taxon>
        <taxon>Bamfordvirae</taxon>
        <taxon>Nucleocytoviricota</taxon>
        <taxon>Megaviricetes</taxon>
        <taxon>Pimascovirales</taxon>
        <taxon>Ocovirineae</taxon>
        <taxon>Orpheoviridae</taxon>
        <taxon>Alphaorpheovirus</taxon>
        <taxon>Alphaorpheovirus massiliense</taxon>
    </lineage>
</organism>
<evidence type="ECO:0000313" key="1">
    <source>
        <dbReference type="EMBL" id="SNW62901.1"/>
    </source>
</evidence>
<protein>
    <submittedName>
        <fullName evidence="1">Uncharacterized protein</fullName>
    </submittedName>
</protein>
<dbReference type="Proteomes" id="UP000236316">
    <property type="component" value="Segment"/>
</dbReference>
<name>A0A2I2L5V9_9VIRU</name>
<keyword evidence="2" id="KW-1185">Reference proteome</keyword>
<proteinExistence type="predicted"/>
<dbReference type="GeneID" id="35382846"/>
<dbReference type="RefSeq" id="YP_009449203.1">
    <property type="nucleotide sequence ID" value="NC_036594.1"/>
</dbReference>
<gene>
    <name evidence="1" type="ORF">ORPV_997</name>
</gene>
<sequence>MQEEEYYTKLFLDSILLTNDNLNLNHREEILQTLYNHHAAGHNITPNLIYMNKRLYTGYFFRNNDMDLYKAILPMPTLSEFNNDDMYNKVVEDYLVIDFVLRNPKILKEEPFRSCLVEIYEKTTWESLYIHVSDILSIFYPNLFKSLPFQPYIEIKYENEGNQEVNYCDIYPLLCQIKNGKDQIPDEVSEFLQEKFGNEMDYIVV</sequence>
<reference evidence="1" key="1">
    <citation type="submission" date="2017-08" db="EMBL/GenBank/DDBJ databases">
        <authorList>
            <consortium name="Urmite Genomes"/>
        </authorList>
    </citation>
    <scope>NUCLEOTIDE SEQUENCE [LARGE SCALE GENOMIC DNA]</scope>
    <source>
        <strain evidence="1">IHUMI-LCC2</strain>
    </source>
</reference>
<accession>A0A2I2L5V9</accession>
<dbReference type="KEGG" id="vg:35382846"/>